<dbReference type="Gene3D" id="3.40.50.300">
    <property type="entry name" value="P-loop containing nucleotide triphosphate hydrolases"/>
    <property type="match status" value="1"/>
</dbReference>
<dbReference type="AlphaFoldDB" id="A0A376C0G5"/>
<evidence type="ECO:0000313" key="7">
    <source>
        <dbReference type="EMBL" id="SSZ55657.1"/>
    </source>
</evidence>
<organism evidence="7 8">
    <name type="scientific">Bergeyella zoohelcum</name>
    <dbReference type="NCBI Taxonomy" id="1015"/>
    <lineage>
        <taxon>Bacteria</taxon>
        <taxon>Pseudomonadati</taxon>
        <taxon>Bacteroidota</taxon>
        <taxon>Flavobacteriia</taxon>
        <taxon>Flavobacteriales</taxon>
        <taxon>Weeksellaceae</taxon>
        <taxon>Bergeyella</taxon>
    </lineage>
</organism>
<evidence type="ECO:0000313" key="8">
    <source>
        <dbReference type="Proteomes" id="UP000255515"/>
    </source>
</evidence>
<gene>
    <name evidence="7" type="primary">lolD</name>
    <name evidence="7" type="ORF">NCTC11661_01050</name>
</gene>
<dbReference type="GO" id="GO:0016887">
    <property type="term" value="F:ATP hydrolysis activity"/>
    <property type="evidence" value="ECO:0007669"/>
    <property type="project" value="InterPro"/>
</dbReference>
<dbReference type="InterPro" id="IPR017911">
    <property type="entry name" value="MacB-like_ATP-bd"/>
</dbReference>
<reference evidence="7 8" key="1">
    <citation type="submission" date="2018-06" db="EMBL/GenBank/DDBJ databases">
        <authorList>
            <consortium name="Pathogen Informatics"/>
            <person name="Doyle S."/>
        </authorList>
    </citation>
    <scope>NUCLEOTIDE SEQUENCE [LARGE SCALE GENOMIC DNA]</scope>
    <source>
        <strain evidence="7 8">NCTC11661</strain>
    </source>
</reference>
<feature type="domain" description="ABC transporter" evidence="6">
    <location>
        <begin position="2"/>
        <end position="221"/>
    </location>
</feature>
<accession>A0A376C0G5</accession>
<comment type="similarity">
    <text evidence="5">Belongs to the ABC transporter superfamily. Macrolide exporter (TC 3.A.1.122) family.</text>
</comment>
<dbReference type="GO" id="GO:0098796">
    <property type="term" value="C:membrane protein complex"/>
    <property type="evidence" value="ECO:0007669"/>
    <property type="project" value="UniProtKB-ARBA"/>
</dbReference>
<evidence type="ECO:0000259" key="6">
    <source>
        <dbReference type="PROSITE" id="PS50893"/>
    </source>
</evidence>
<sequence length="222" mass="24986">MIKAKNIRKFYGDLEVLKGVDITVKEGEVVSIVGESGAGKSTLLQIIGTLDLPTHPEKYETEILLDGQSYIAMKDRELSKFRNKHIGFVFQFHQLLPEFTALENVLLPARIAGAYNDDTLDKAYSLFEDLRIIERLHHKPNALSGGEAQRVAVVRALINSPKIILADEPTGNLDSKNADDLHQLFFDLRDKYNQTFVIVTHNKELAEITDRKLVMKDGLIIS</sequence>
<evidence type="ECO:0000256" key="5">
    <source>
        <dbReference type="ARBA" id="ARBA00038388"/>
    </source>
</evidence>
<proteinExistence type="inferred from homology"/>
<dbReference type="PROSITE" id="PS50893">
    <property type="entry name" value="ABC_TRANSPORTER_2"/>
    <property type="match status" value="1"/>
</dbReference>
<evidence type="ECO:0000256" key="4">
    <source>
        <dbReference type="ARBA" id="ARBA00022967"/>
    </source>
</evidence>
<keyword evidence="1" id="KW-0813">Transport</keyword>
<dbReference type="InterPro" id="IPR027417">
    <property type="entry name" value="P-loop_NTPase"/>
</dbReference>
<name>A0A376C0G5_9FLAO</name>
<dbReference type="FunFam" id="3.40.50.300:FF:000032">
    <property type="entry name" value="Export ABC transporter ATP-binding protein"/>
    <property type="match status" value="1"/>
</dbReference>
<dbReference type="GO" id="GO:0005524">
    <property type="term" value="F:ATP binding"/>
    <property type="evidence" value="ECO:0007669"/>
    <property type="project" value="UniProtKB-KW"/>
</dbReference>
<dbReference type="SUPFAM" id="SSF52540">
    <property type="entry name" value="P-loop containing nucleoside triphosphate hydrolases"/>
    <property type="match status" value="1"/>
</dbReference>
<keyword evidence="2" id="KW-0547">Nucleotide-binding</keyword>
<dbReference type="GO" id="GO:0022857">
    <property type="term" value="F:transmembrane transporter activity"/>
    <property type="evidence" value="ECO:0007669"/>
    <property type="project" value="UniProtKB-ARBA"/>
</dbReference>
<dbReference type="Proteomes" id="UP000255515">
    <property type="component" value="Unassembled WGS sequence"/>
</dbReference>
<keyword evidence="3 7" id="KW-0067">ATP-binding</keyword>
<dbReference type="PROSITE" id="PS00211">
    <property type="entry name" value="ABC_TRANSPORTER_1"/>
    <property type="match status" value="1"/>
</dbReference>
<dbReference type="SMART" id="SM00382">
    <property type="entry name" value="AAA"/>
    <property type="match status" value="1"/>
</dbReference>
<evidence type="ECO:0000256" key="1">
    <source>
        <dbReference type="ARBA" id="ARBA00022448"/>
    </source>
</evidence>
<evidence type="ECO:0000256" key="3">
    <source>
        <dbReference type="ARBA" id="ARBA00022840"/>
    </source>
</evidence>
<dbReference type="InterPro" id="IPR003593">
    <property type="entry name" value="AAA+_ATPase"/>
</dbReference>
<keyword evidence="7" id="KW-0449">Lipoprotein</keyword>
<dbReference type="PANTHER" id="PTHR42798:SF7">
    <property type="entry name" value="ALPHA-D-RIBOSE 1-METHYLPHOSPHONATE 5-TRIPHOSPHATE SYNTHASE SUBUNIT PHNL"/>
    <property type="match status" value="1"/>
</dbReference>
<keyword evidence="4" id="KW-1278">Translocase</keyword>
<protein>
    <submittedName>
        <fullName evidence="7">Lipoprotein-releasing system ATP-binding protein LolD</fullName>
        <ecNumber evidence="7">3.6.3.-</ecNumber>
    </submittedName>
</protein>
<evidence type="ECO:0000256" key="2">
    <source>
        <dbReference type="ARBA" id="ARBA00022741"/>
    </source>
</evidence>
<dbReference type="PANTHER" id="PTHR42798">
    <property type="entry name" value="LIPOPROTEIN-RELEASING SYSTEM ATP-BINDING PROTEIN LOLD"/>
    <property type="match status" value="1"/>
</dbReference>
<dbReference type="EMBL" id="UFTJ01000002">
    <property type="protein sequence ID" value="SSZ55657.1"/>
    <property type="molecule type" value="Genomic_DNA"/>
</dbReference>
<dbReference type="EC" id="3.6.3.-" evidence="7"/>
<dbReference type="RefSeq" id="WP_002689101.1">
    <property type="nucleotide sequence ID" value="NZ_UFTJ01000002.1"/>
</dbReference>
<keyword evidence="7" id="KW-0378">Hydrolase</keyword>
<dbReference type="InterPro" id="IPR003439">
    <property type="entry name" value="ABC_transporter-like_ATP-bd"/>
</dbReference>
<dbReference type="CDD" id="cd03255">
    <property type="entry name" value="ABC_MJ0796_LolCDE_FtsE"/>
    <property type="match status" value="1"/>
</dbReference>
<dbReference type="InterPro" id="IPR017871">
    <property type="entry name" value="ABC_transporter-like_CS"/>
</dbReference>
<dbReference type="Pfam" id="PF00005">
    <property type="entry name" value="ABC_tran"/>
    <property type="match status" value="1"/>
</dbReference>